<proteinExistence type="predicted"/>
<organism evidence="2 3">
    <name type="scientific">Symbiodinium microadriaticum</name>
    <name type="common">Dinoflagellate</name>
    <name type="synonym">Zooxanthella microadriatica</name>
    <dbReference type="NCBI Taxonomy" id="2951"/>
    <lineage>
        <taxon>Eukaryota</taxon>
        <taxon>Sar</taxon>
        <taxon>Alveolata</taxon>
        <taxon>Dinophyceae</taxon>
        <taxon>Suessiales</taxon>
        <taxon>Symbiodiniaceae</taxon>
        <taxon>Symbiodinium</taxon>
    </lineage>
</organism>
<protein>
    <submittedName>
        <fullName evidence="2">Uncharacterized protein</fullName>
    </submittedName>
</protein>
<name>A0A1Q9BQ51_SYMMI</name>
<keyword evidence="1" id="KW-0732">Signal</keyword>
<keyword evidence="3" id="KW-1185">Reference proteome</keyword>
<dbReference type="Proteomes" id="UP000186817">
    <property type="component" value="Unassembled WGS sequence"/>
</dbReference>
<reference evidence="2 3" key="1">
    <citation type="submission" date="2016-02" db="EMBL/GenBank/DDBJ databases">
        <title>Genome analysis of coral dinoflagellate symbionts highlights evolutionary adaptations to a symbiotic lifestyle.</title>
        <authorList>
            <person name="Aranda M."/>
            <person name="Li Y."/>
            <person name="Liew Y.J."/>
            <person name="Baumgarten S."/>
            <person name="Simakov O."/>
            <person name="Wilson M."/>
            <person name="Piel J."/>
            <person name="Ashoor H."/>
            <person name="Bougouffa S."/>
            <person name="Bajic V.B."/>
            <person name="Ryu T."/>
            <person name="Ravasi T."/>
            <person name="Bayer T."/>
            <person name="Micklem G."/>
            <person name="Kim H."/>
            <person name="Bhak J."/>
            <person name="Lajeunesse T.C."/>
            <person name="Voolstra C.R."/>
        </authorList>
    </citation>
    <scope>NUCLEOTIDE SEQUENCE [LARGE SCALE GENOMIC DNA]</scope>
    <source>
        <strain evidence="2 3">CCMP2467</strain>
    </source>
</reference>
<feature type="chain" id="PRO_5010385763" evidence="1">
    <location>
        <begin position="24"/>
        <end position="51"/>
    </location>
</feature>
<gene>
    <name evidence="2" type="ORF">AK812_SmicGene48232</name>
</gene>
<feature type="signal peptide" evidence="1">
    <location>
        <begin position="1"/>
        <end position="23"/>
    </location>
</feature>
<accession>A0A1Q9BQ51</accession>
<dbReference type="AlphaFoldDB" id="A0A1Q9BQ51"/>
<feature type="non-terminal residue" evidence="2">
    <location>
        <position position="1"/>
    </location>
</feature>
<dbReference type="EMBL" id="LSRX01007370">
    <property type="protein sequence ID" value="OLP72343.1"/>
    <property type="molecule type" value="Genomic_DNA"/>
</dbReference>
<comment type="caution">
    <text evidence="2">The sequence shown here is derived from an EMBL/GenBank/DDBJ whole genome shotgun (WGS) entry which is preliminary data.</text>
</comment>
<evidence type="ECO:0000256" key="1">
    <source>
        <dbReference type="SAM" id="SignalP"/>
    </source>
</evidence>
<feature type="non-terminal residue" evidence="2">
    <location>
        <position position="51"/>
    </location>
</feature>
<evidence type="ECO:0000313" key="3">
    <source>
        <dbReference type="Proteomes" id="UP000186817"/>
    </source>
</evidence>
<evidence type="ECO:0000313" key="2">
    <source>
        <dbReference type="EMBL" id="OLP72343.1"/>
    </source>
</evidence>
<sequence>TYKGASNPVPLILGCLLSRAASAGVAVDEEALQAAWPRKERRALRAKLSGK</sequence>